<feature type="binding site" evidence="9 12">
    <location>
        <begin position="193"/>
        <end position="198"/>
    </location>
    <ligand>
        <name>NADP(+)</name>
        <dbReference type="ChEBI" id="CHEBI:58349"/>
    </ligand>
</feature>
<comment type="domain">
    <text evidence="9">Possesses an unusual extended V-shaped dimeric structure with each monomer consisting of three distinct domains arranged along a curved 'spinal' alpha-helix. The N-terminal catalytic domain specifically recognizes the glutamate moiety of the substrate. The second domain is the NADPH-binding domain, and the third C-terminal domain is responsible for dimerization.</text>
</comment>
<proteinExistence type="inferred from homology"/>
<evidence type="ECO:0000259" key="14">
    <source>
        <dbReference type="Pfam" id="PF01488"/>
    </source>
</evidence>
<dbReference type="InterPro" id="IPR015895">
    <property type="entry name" value="4pyrrol_synth_GluRdtase_N"/>
</dbReference>
<dbReference type="Gene3D" id="3.40.50.720">
    <property type="entry name" value="NAD(P)-binding Rossmann-like Domain"/>
    <property type="match status" value="1"/>
</dbReference>
<dbReference type="PANTHER" id="PTHR43013">
    <property type="entry name" value="GLUTAMYL-TRNA REDUCTASE"/>
    <property type="match status" value="1"/>
</dbReference>
<evidence type="ECO:0000256" key="4">
    <source>
        <dbReference type="ARBA" id="ARBA00022857"/>
    </source>
</evidence>
<evidence type="ECO:0000256" key="11">
    <source>
        <dbReference type="PIRSR" id="PIRSR000445-2"/>
    </source>
</evidence>
<feature type="binding site" evidence="9 11">
    <location>
        <position position="113"/>
    </location>
    <ligand>
        <name>substrate</name>
    </ligand>
</feature>
<dbReference type="Pfam" id="PF01488">
    <property type="entry name" value="Shikimate_DH"/>
    <property type="match status" value="1"/>
</dbReference>
<evidence type="ECO:0000256" key="10">
    <source>
        <dbReference type="PIRSR" id="PIRSR000445-1"/>
    </source>
</evidence>
<feature type="domain" description="Glutamyl-tRNA reductase N-terminal" evidence="15">
    <location>
        <begin position="12"/>
        <end position="160"/>
    </location>
</feature>
<dbReference type="InterPro" id="IPR036291">
    <property type="entry name" value="NAD(P)-bd_dom_sf"/>
</dbReference>
<dbReference type="EC" id="1.2.1.70" evidence="3 9"/>
<evidence type="ECO:0000256" key="5">
    <source>
        <dbReference type="ARBA" id="ARBA00023002"/>
    </source>
</evidence>
<dbReference type="PANTHER" id="PTHR43013:SF1">
    <property type="entry name" value="GLUTAMYL-TRNA REDUCTASE"/>
    <property type="match status" value="1"/>
</dbReference>
<evidence type="ECO:0000256" key="7">
    <source>
        <dbReference type="ARBA" id="ARBA00047464"/>
    </source>
</evidence>
<dbReference type="Gene3D" id="3.30.460.30">
    <property type="entry name" value="Glutamyl-tRNA reductase, N-terminal domain"/>
    <property type="match status" value="1"/>
</dbReference>
<evidence type="ECO:0000256" key="6">
    <source>
        <dbReference type="ARBA" id="ARBA00023244"/>
    </source>
</evidence>
<evidence type="ECO:0000256" key="13">
    <source>
        <dbReference type="PIRSR" id="PIRSR000445-4"/>
    </source>
</evidence>
<feature type="active site" description="Nucleophile" evidence="9 10">
    <location>
        <position position="55"/>
    </location>
</feature>
<evidence type="ECO:0000259" key="15">
    <source>
        <dbReference type="Pfam" id="PF05201"/>
    </source>
</evidence>
<evidence type="ECO:0000256" key="2">
    <source>
        <dbReference type="ARBA" id="ARBA00005916"/>
    </source>
</evidence>
<dbReference type="GO" id="GO:0008883">
    <property type="term" value="F:glutamyl-tRNA reductase activity"/>
    <property type="evidence" value="ECO:0007669"/>
    <property type="project" value="UniProtKB-UniRule"/>
</dbReference>
<dbReference type="GO" id="GO:0019353">
    <property type="term" value="P:protoporphyrinogen IX biosynthetic process from glutamate"/>
    <property type="evidence" value="ECO:0007669"/>
    <property type="project" value="TreeGrafter"/>
</dbReference>
<reference evidence="16 17" key="1">
    <citation type="journal article" date="2008" name="Biol. Direct">
        <title>Complete genome sequence of the extremely acidophilic methanotroph isolate V4, Methylacidiphilum infernorum, a representative of the bacterial phylum Verrucomicrobia.</title>
        <authorList>
            <person name="Hou S."/>
            <person name="Makarova K.S."/>
            <person name="Saw J.H."/>
            <person name="Senin P."/>
            <person name="Ly B.V."/>
            <person name="Zhou Z."/>
            <person name="Ren Y."/>
            <person name="Wang J."/>
            <person name="Galperin M.Y."/>
            <person name="Omelchenko M.V."/>
            <person name="Wolf Y.I."/>
            <person name="Yutin N."/>
            <person name="Koonin E.V."/>
            <person name="Stott M.B."/>
            <person name="Mountain B.W."/>
            <person name="Crowe M.A."/>
            <person name="Smirnova A.V."/>
            <person name="Dunfield P.F."/>
            <person name="Feng L."/>
            <person name="Wang L."/>
            <person name="Alam M."/>
        </authorList>
    </citation>
    <scope>NUCLEOTIDE SEQUENCE [LARGE SCALE GENOMIC DNA]</scope>
    <source>
        <strain evidence="17">Isolate V4</strain>
    </source>
</reference>
<feature type="site" description="Important for activity" evidence="9 13">
    <location>
        <position position="103"/>
    </location>
</feature>
<dbReference type="HOGENOM" id="CLU_035113_3_0_0"/>
<dbReference type="Proteomes" id="UP000009149">
    <property type="component" value="Chromosome"/>
</dbReference>
<dbReference type="UniPathway" id="UPA00251">
    <property type="reaction ID" value="UER00316"/>
</dbReference>
<gene>
    <name evidence="9 16" type="primary">hemA</name>
    <name evidence="16" type="ordered locus">Minf_2188</name>
</gene>
<feature type="binding site" evidence="9 11">
    <location>
        <begin position="54"/>
        <end position="57"/>
    </location>
    <ligand>
        <name>substrate</name>
    </ligand>
</feature>
<dbReference type="InterPro" id="IPR000343">
    <property type="entry name" value="4pyrrol_synth_GluRdtase"/>
</dbReference>
<comment type="subunit">
    <text evidence="9">Homodimer.</text>
</comment>
<comment type="catalytic activity">
    <reaction evidence="7 9">
        <text>(S)-4-amino-5-oxopentanoate + tRNA(Glu) + NADP(+) = L-glutamyl-tRNA(Glu) + NADPH + H(+)</text>
        <dbReference type="Rhea" id="RHEA:12344"/>
        <dbReference type="Rhea" id="RHEA-COMP:9663"/>
        <dbReference type="Rhea" id="RHEA-COMP:9680"/>
        <dbReference type="ChEBI" id="CHEBI:15378"/>
        <dbReference type="ChEBI" id="CHEBI:57501"/>
        <dbReference type="ChEBI" id="CHEBI:57783"/>
        <dbReference type="ChEBI" id="CHEBI:58349"/>
        <dbReference type="ChEBI" id="CHEBI:78442"/>
        <dbReference type="ChEBI" id="CHEBI:78520"/>
        <dbReference type="EC" id="1.2.1.70"/>
    </reaction>
</comment>
<comment type="function">
    <text evidence="9">Catalyzes the NADPH-dependent reduction of glutamyl-tRNA(Glu) to glutamate 1-semialdehyde (GSA).</text>
</comment>
<dbReference type="STRING" id="481448.Minf_2188"/>
<evidence type="ECO:0000256" key="3">
    <source>
        <dbReference type="ARBA" id="ARBA00012970"/>
    </source>
</evidence>
<dbReference type="SUPFAM" id="SSF51735">
    <property type="entry name" value="NAD(P)-binding Rossmann-fold domains"/>
    <property type="match status" value="1"/>
</dbReference>
<dbReference type="Pfam" id="PF05201">
    <property type="entry name" value="GlutR_N"/>
    <property type="match status" value="1"/>
</dbReference>
<dbReference type="FunFam" id="3.30.460.30:FF:000001">
    <property type="entry name" value="Glutamyl-tRNA reductase"/>
    <property type="match status" value="1"/>
</dbReference>
<evidence type="ECO:0000256" key="8">
    <source>
        <dbReference type="ARBA" id="ARBA00068659"/>
    </source>
</evidence>
<accession>B3DZQ7</accession>
<feature type="binding site" evidence="9 11">
    <location>
        <begin position="118"/>
        <end position="120"/>
    </location>
    <ligand>
        <name>substrate</name>
    </ligand>
</feature>
<dbReference type="AlphaFoldDB" id="B3DZQ7"/>
<evidence type="ECO:0000256" key="9">
    <source>
        <dbReference type="HAMAP-Rule" id="MF_00087"/>
    </source>
</evidence>
<feature type="binding site" evidence="9 11">
    <location>
        <position position="124"/>
    </location>
    <ligand>
        <name>substrate</name>
    </ligand>
</feature>
<comment type="similarity">
    <text evidence="2 9">Belongs to the glutamyl-tRNA reductase family.</text>
</comment>
<feature type="domain" description="Quinate/shikimate 5-dehydrogenase/glutamyl-tRNA reductase" evidence="14">
    <location>
        <begin position="175"/>
        <end position="310"/>
    </location>
</feature>
<keyword evidence="6 9" id="KW-0627">Porphyrin biosynthesis</keyword>
<evidence type="ECO:0000313" key="16">
    <source>
        <dbReference type="EMBL" id="ACD84242.1"/>
    </source>
</evidence>
<keyword evidence="4 9" id="KW-0521">NADP</keyword>
<comment type="pathway">
    <text evidence="1 9">Porphyrin-containing compound metabolism; protoporphyrin-IX biosynthesis; 5-aminolevulinate from L-glutamyl-tRNA(Glu): step 1/2.</text>
</comment>
<dbReference type="HAMAP" id="MF_00087">
    <property type="entry name" value="Glu_tRNA_reductase"/>
    <property type="match status" value="1"/>
</dbReference>
<organism evidence="16 17">
    <name type="scientific">Methylacidiphilum infernorum (isolate V4)</name>
    <name type="common">Methylokorus infernorum (strain V4)</name>
    <dbReference type="NCBI Taxonomy" id="481448"/>
    <lineage>
        <taxon>Bacteria</taxon>
        <taxon>Pseudomonadati</taxon>
        <taxon>Verrucomicrobiota</taxon>
        <taxon>Methylacidiphilae</taxon>
        <taxon>Methylacidiphilales</taxon>
        <taxon>Methylacidiphilaceae</taxon>
        <taxon>Methylacidiphilum (ex Ratnadevi et al. 2023)</taxon>
    </lineage>
</organism>
<dbReference type="FunFam" id="3.40.50.720:FF:000031">
    <property type="entry name" value="Glutamyl-tRNA reductase"/>
    <property type="match status" value="1"/>
</dbReference>
<dbReference type="NCBIfam" id="TIGR01035">
    <property type="entry name" value="hemA"/>
    <property type="match status" value="1"/>
</dbReference>
<name>B3DZQ7_METI4</name>
<evidence type="ECO:0000256" key="1">
    <source>
        <dbReference type="ARBA" id="ARBA00005059"/>
    </source>
</evidence>
<sequence length="358" mass="40317">MSYNMRVLVGGGLAFDTSPIELREQVAFRAEEYPQALSLMKDIMHLEEGVLLSTCNRVEFFSVCKNLDAVSKGWGQFLRFYHKKNFPFESYSQIYTGKYCISHLFELASGLKSMVVGETEILGQLKEAYMIAKERGMTQKYLNRLFQASFSAAKSVRSSTWITRGSISVSAVAVDLAEKLFGKLTGCSIILVGAGAVSEATARALQKKGANVIFVANRTYEKALELSKEIEAEAIPWSEFPSRIAKVDILISSTSAPHYVITKEKLAAHIGRRAGRPLFLIDLAVPRDIDPAVEDFEEVYCYNIDDLQTIADQNLKDRLAEVDKCKRLIEPHIERFYSWLVESINSQDSQFIRNFRMA</sequence>
<dbReference type="SUPFAM" id="SSF69742">
    <property type="entry name" value="Glutamyl tRNA-reductase catalytic, N-terminal domain"/>
    <property type="match status" value="1"/>
</dbReference>
<dbReference type="InterPro" id="IPR006151">
    <property type="entry name" value="Shikm_DH/Glu-tRNA_Rdtase"/>
</dbReference>
<dbReference type="GO" id="GO:0050661">
    <property type="term" value="F:NADP binding"/>
    <property type="evidence" value="ECO:0007669"/>
    <property type="project" value="InterPro"/>
</dbReference>
<dbReference type="InterPro" id="IPR036343">
    <property type="entry name" value="GluRdtase_N_sf"/>
</dbReference>
<dbReference type="PIRSF" id="PIRSF000445">
    <property type="entry name" value="4pyrrol_synth_GluRdtase"/>
    <property type="match status" value="1"/>
</dbReference>
<protein>
    <recommendedName>
        <fullName evidence="8 9">Glutamyl-tRNA reductase</fullName>
        <shortName evidence="9">GluTR</shortName>
        <ecNumber evidence="3 9">1.2.1.70</ecNumber>
    </recommendedName>
</protein>
<evidence type="ECO:0000313" key="17">
    <source>
        <dbReference type="Proteomes" id="UP000009149"/>
    </source>
</evidence>
<evidence type="ECO:0000256" key="12">
    <source>
        <dbReference type="PIRSR" id="PIRSR000445-3"/>
    </source>
</evidence>
<comment type="miscellaneous">
    <text evidence="9">During catalysis, the active site Cys acts as a nucleophile attacking the alpha-carbonyl group of tRNA-bound glutamate with the formation of a thioester intermediate between enzyme and glutamate, and the concomitant release of tRNA(Glu). The thioester intermediate is finally reduced by direct hydride transfer from NADPH, to form the product GSA.</text>
</comment>
<dbReference type="EMBL" id="CP000975">
    <property type="protein sequence ID" value="ACD84242.1"/>
    <property type="molecule type" value="Genomic_DNA"/>
</dbReference>
<dbReference type="eggNOG" id="COG0373">
    <property type="taxonomic scope" value="Bacteria"/>
</dbReference>
<dbReference type="KEGG" id="min:Minf_2188"/>
<keyword evidence="5 9" id="KW-0560">Oxidoreductase</keyword>
<dbReference type="CDD" id="cd05213">
    <property type="entry name" value="NAD_bind_Glutamyl_tRNA_reduct"/>
    <property type="match status" value="1"/>
</dbReference>